<dbReference type="Pfam" id="PF00501">
    <property type="entry name" value="AMP-binding"/>
    <property type="match status" value="1"/>
</dbReference>
<dbReference type="Gene3D" id="3.40.47.10">
    <property type="match status" value="1"/>
</dbReference>
<evidence type="ECO:0000259" key="8">
    <source>
        <dbReference type="PROSITE" id="PS52004"/>
    </source>
</evidence>
<protein>
    <recommendedName>
        <fullName evidence="11">Amino acid adenylation domain-containing protein</fullName>
    </recommendedName>
</protein>
<dbReference type="PANTHER" id="PTHR43775:SF51">
    <property type="entry name" value="INACTIVE PHENOLPHTHIOCEROL SYNTHESIS POLYKETIDE SYNTHASE TYPE I PKS1-RELATED"/>
    <property type="match status" value="1"/>
</dbReference>
<dbReference type="SUPFAM" id="SSF52151">
    <property type="entry name" value="FabD/lysophospholipase-like"/>
    <property type="match status" value="1"/>
</dbReference>
<dbReference type="PANTHER" id="PTHR43775">
    <property type="entry name" value="FATTY ACID SYNTHASE"/>
    <property type="match status" value="1"/>
</dbReference>
<dbReference type="InterPro" id="IPR015421">
    <property type="entry name" value="PyrdxlP-dep_Trfase_major"/>
</dbReference>
<dbReference type="InterPro" id="IPR014031">
    <property type="entry name" value="Ketoacyl_synth_C"/>
</dbReference>
<dbReference type="Pfam" id="PF00202">
    <property type="entry name" value="Aminotran_3"/>
    <property type="match status" value="1"/>
</dbReference>
<keyword evidence="4" id="KW-0808">Transferase</keyword>
<dbReference type="InterPro" id="IPR016036">
    <property type="entry name" value="Malonyl_transacylase_ACP-bd"/>
</dbReference>
<dbReference type="CDD" id="cd00833">
    <property type="entry name" value="PKS"/>
    <property type="match status" value="1"/>
</dbReference>
<gene>
    <name evidence="9" type="ORF">GCM10007874_23520</name>
</gene>
<dbReference type="InterPro" id="IPR020841">
    <property type="entry name" value="PKS_Beta-ketoAc_synthase_dom"/>
</dbReference>
<dbReference type="Gene3D" id="3.40.640.10">
    <property type="entry name" value="Type I PLP-dependent aspartate aminotransferase-like (Major domain)"/>
    <property type="match status" value="1"/>
</dbReference>
<dbReference type="Gene3D" id="3.30.70.250">
    <property type="entry name" value="Malonyl-CoA ACP transacylase, ACP-binding"/>
    <property type="match status" value="1"/>
</dbReference>
<evidence type="ECO:0000313" key="10">
    <source>
        <dbReference type="Proteomes" id="UP001156882"/>
    </source>
</evidence>
<evidence type="ECO:0000259" key="7">
    <source>
        <dbReference type="PROSITE" id="PS50075"/>
    </source>
</evidence>
<evidence type="ECO:0000256" key="5">
    <source>
        <dbReference type="ARBA" id="ARBA00022898"/>
    </source>
</evidence>
<dbReference type="InterPro" id="IPR016035">
    <property type="entry name" value="Acyl_Trfase/lysoPLipase"/>
</dbReference>
<evidence type="ECO:0000256" key="6">
    <source>
        <dbReference type="ARBA" id="ARBA00029443"/>
    </source>
</evidence>
<keyword evidence="10" id="KW-1185">Reference proteome</keyword>
<feature type="domain" description="Carrier" evidence="7">
    <location>
        <begin position="946"/>
        <end position="1024"/>
    </location>
</feature>
<evidence type="ECO:0000256" key="3">
    <source>
        <dbReference type="ARBA" id="ARBA00022553"/>
    </source>
</evidence>
<dbReference type="InterPro" id="IPR015424">
    <property type="entry name" value="PyrdxlP-dep_Trfase"/>
</dbReference>
<reference evidence="10" key="1">
    <citation type="journal article" date="2019" name="Int. J. Syst. Evol. Microbiol.">
        <title>The Global Catalogue of Microorganisms (GCM) 10K type strain sequencing project: providing services to taxonomists for standard genome sequencing and annotation.</title>
        <authorList>
            <consortium name="The Broad Institute Genomics Platform"/>
            <consortium name="The Broad Institute Genome Sequencing Center for Infectious Disease"/>
            <person name="Wu L."/>
            <person name="Ma J."/>
        </authorList>
    </citation>
    <scope>NUCLEOTIDE SEQUENCE [LARGE SCALE GENOMIC DNA]</scope>
    <source>
        <strain evidence="10">NBRC 101365</strain>
    </source>
</reference>
<dbReference type="InterPro" id="IPR009081">
    <property type="entry name" value="PP-bd_ACP"/>
</dbReference>
<proteinExistence type="inferred from homology"/>
<dbReference type="SUPFAM" id="SSF53383">
    <property type="entry name" value="PLP-dependent transferases"/>
    <property type="match status" value="1"/>
</dbReference>
<accession>A0ABQ6CHE0</accession>
<dbReference type="PROSITE" id="PS00600">
    <property type="entry name" value="AA_TRANSFER_CLASS_3"/>
    <property type="match status" value="1"/>
</dbReference>
<feature type="domain" description="Carrier" evidence="7">
    <location>
        <begin position="2590"/>
        <end position="2664"/>
    </location>
</feature>
<dbReference type="InterPro" id="IPR016039">
    <property type="entry name" value="Thiolase-like"/>
</dbReference>
<dbReference type="SUPFAM" id="SSF52777">
    <property type="entry name" value="CoA-dependent acyltransferases"/>
    <property type="match status" value="2"/>
</dbReference>
<keyword evidence="5" id="KW-0663">Pyridoxal phosphate</keyword>
<dbReference type="PROSITE" id="PS52004">
    <property type="entry name" value="KS3_2"/>
    <property type="match status" value="1"/>
</dbReference>
<keyword evidence="3" id="KW-0597">Phosphoprotein</keyword>
<organism evidence="9 10">
    <name type="scientific">Labrys miyagiensis</name>
    <dbReference type="NCBI Taxonomy" id="346912"/>
    <lineage>
        <taxon>Bacteria</taxon>
        <taxon>Pseudomonadati</taxon>
        <taxon>Pseudomonadota</taxon>
        <taxon>Alphaproteobacteria</taxon>
        <taxon>Hyphomicrobiales</taxon>
        <taxon>Xanthobacteraceae</taxon>
        <taxon>Labrys</taxon>
    </lineage>
</organism>
<dbReference type="InterPro" id="IPR010071">
    <property type="entry name" value="AA_adenyl_dom"/>
</dbReference>
<dbReference type="InterPro" id="IPR015422">
    <property type="entry name" value="PyrdxlP-dep_Trfase_small"/>
</dbReference>
<dbReference type="RefSeq" id="WP_284312251.1">
    <property type="nucleotide sequence ID" value="NZ_BSPC01000022.1"/>
</dbReference>
<dbReference type="Gene3D" id="3.30.559.30">
    <property type="entry name" value="Nonribosomal peptide synthetase, condensation domain"/>
    <property type="match status" value="1"/>
</dbReference>
<dbReference type="InterPro" id="IPR050091">
    <property type="entry name" value="PKS_NRPS_Biosynth_Enz"/>
</dbReference>
<dbReference type="Pfam" id="PF00550">
    <property type="entry name" value="PP-binding"/>
    <property type="match status" value="2"/>
</dbReference>
<evidence type="ECO:0000313" key="9">
    <source>
        <dbReference type="EMBL" id="GLS19335.1"/>
    </source>
</evidence>
<dbReference type="InterPro" id="IPR014043">
    <property type="entry name" value="Acyl_transferase_dom"/>
</dbReference>
<dbReference type="InterPro" id="IPR005814">
    <property type="entry name" value="Aminotrans_3"/>
</dbReference>
<dbReference type="EMBL" id="BSPC01000022">
    <property type="protein sequence ID" value="GLS19335.1"/>
    <property type="molecule type" value="Genomic_DNA"/>
</dbReference>
<dbReference type="CDD" id="cd19531">
    <property type="entry name" value="LCL_NRPS-like"/>
    <property type="match status" value="1"/>
</dbReference>
<dbReference type="Pfam" id="PF00698">
    <property type="entry name" value="Acyl_transf_1"/>
    <property type="match status" value="1"/>
</dbReference>
<dbReference type="Pfam" id="PF02801">
    <property type="entry name" value="Ketoacyl-synt_C"/>
    <property type="match status" value="1"/>
</dbReference>
<comment type="similarity">
    <text evidence="6">In the C-terminal section; belongs to the NRP synthetase family.</text>
</comment>
<dbReference type="PROSITE" id="PS00606">
    <property type="entry name" value="KS3_1"/>
    <property type="match status" value="1"/>
</dbReference>
<dbReference type="PROSITE" id="PS50075">
    <property type="entry name" value="CARRIER"/>
    <property type="match status" value="2"/>
</dbReference>
<sequence>MSDPFDNAPSGELPLNAVAVIGMAGRFPGARNVGAFWRNLCNGVESITRFEDSELEDSYGQEVRRAPNFVRARPILPDVEFFDAPFFGMYPREAELTDPQHRVFLECAWEALEDGGYDPASYPGAIGVIAGCSMNTYFLHHVVGNRGVSEDFTNAFQVGQYPMLLGASGEFLATRVSYKLNLNGPSFTLNTACSTSLMAIAQCCQQLLLYQCDMAIAGGVSITFPQKRGYLSQEGGMVSEDGHCRTFDADANGTVFGSGAGAVLLKRLEDAVADGDHIYAVVRGTGVNNDGSAKVGFTAPSSDGQANAIMMAHANAGIEPTSISYVECHGTATPLGDPIEIAGLTKAFRATGDETKQFCAIGSVKSNIGHLDAAAGVVGFIKTALSLQHRLLPPTLHFKKPNPRLDIENTPFFVNAALNEWPAGSEPRRAGVSAFGVGGTNVHIVLEEAPERPVPVAASQVEVLTLSARSEAALGKARSALADHLRQTPDLPLAEVAHTLQAGRRVFDYRWSAASRDLDGAIAALGNAATARAVKATADPGVLFMFPGQGSQYPDMARGLYDGNAGFRADIDRCADILRLYLERDLREVLYPAERREDDHKELAATCYAQPGIFSVEYALGRLWMSRGIQPRAMIGHSVGEFVAACLAGVFTLEDVLPLVATRGRLMQDLPPGGMLAVRLPEAELTPLLDKDLAIAAINGPSLCVASGPYEAIDRLETVLKERNVVSRRLHTSHAFHSPMMDPIIEPFTGHVRKLALQAPSIPYVSGVTGQWITVAEATSPDYWARHFRQPVRFADGLGLLLSDANAVLLEVGAGNTLTSLALQGAAKGRVVVPSLGDAQRERPDEDSMAEALGRLWAAGVPVNWSGLRDGAQPRRVSLPTYPFERERHWVDAPKPAQNAPQNAPLAAAMAEARVSTDATPLPVGATMDTSLMPLPEQAAMPDANARENAIRAVVVSIFEDLSGEDVGSAPAGTTFLEMGFDSLFLTQAAQELLNKFGLKITFRALLGDLGSIDALTSYVAATLPPEKFAPAAAPAPVAPVAAAAVAAPVAAPPVAAAASFAPLAAAVPLGAGGGVEGLMRDQLQIMAQLMQQQLETLRGGTAMPAAVIAPVQLSAPQPVAPAPVPAVPAPPAAQEAGDKDLPSRFAVYKNTQKAHDQGIDARQRAHIEALTALYSARSPGSKRLTQDYRKVLADPRAASGFNPDWKEMVYPVVASRSKGSRIWDVDGNEYIDLVNGYGQTMFGHAPDFVVEAVDRQLKEGFAIGPQSVLTGKVATLFCEMTGNDRVTFCNTGSEAVMAAMRVARTVTGRQRVVTFAGDYHGQFDEVLVKGQVRKGEHRSLPVAPGIPPQSVENVTVLEYGSDEALAWIRQHAGELAAVVVEPVQSRRPDLRPVEFLKQVRAITQESGAALVFDEVVTGFRMHPGGLQAIFGIKADLACYGKVVGGGLPVGVLAGKSSFMDALDGGTWSYGDDSYPEVGVTFFAGTFVRHPLVLAALLAVLEHMKAKGPALQEDVSARMGRLVDQLQACFAERGLSLPTPVYSSMFYMQPSHDYRFGSLLYYHLRARGVYVHEGFPCFLTTEHTDDDVARIVQAFRESIEAMQADGLLPTGEAVAVSAPLAAVPAPRPATPTGPISPTPSQTEVWLSAQLGDESSCAFNESISLRFDGALDAGALASSLNDVLERHDALRASFDTTGTLIHFAPALQLDLPVIDLSGEASPEAALKGRIEEDAKTPFNLVGGPLVRAQLLRLATDKHVLVFTAHHIVCDGWSVNVLIGELSELYRAKLEKTQPVLAEPLPFSLYAQSEQQSAGSPTDEAYWIDQYRTAPPPLELPTDRPRPPIKTFNGGSVPFTIDKPLYDAVKKAGAKRGSTLFATLLAAFEILMGRLAGQNEVVVGIPAAGQSLIEDDRALVGHCVNLLPLRASWQDGVSFADFLAATRQSVLDAYDHRSCTLGTILRKLTLPRDASRLPLAEVQFNLERLGGDLAFPGLKTEISANPKSFSTFDLFANVTESANGLRVDCDYNADLFDEVTILRWMGHYRNLLQAIADDITKPVDVLPLLASGDAVATLDGPALPVPSETRLNTVHGLFEAQVAATPSADAAFFEDETVDYHELDRRAGQVAACLVQRGVARGSRVAVLVDRSVDMLVALLGVLKAGCTYVPLATNHPPARLISIIEEAKVAAVVTQAAHAGLGFGPATVIRLDSERDAIASLAPLAAGAIEVGGDDLAYVIFTSGSTGKPKGVEVSHGSVANFLASMRIEPGFSATDRLLAVTTISFDIAALELYLPLVTGGSVVIAPQSDTADGFALLKRLNESGATVMQATPITWVILLESGFKPSPKLKMLCGGEALPRSLADQLVQNGGELWNMYGPTETTIWSSIALIKPGPEPITVGQPIANTQFHILDKFDRVVPVGVVGELHIGGDGVARGYFRRPELTAEKFIADPIAGKPGARLYRTGDLARLMPGGRLQLLGRNDHQIKLRGFRIELGEIEAALGKAGLDVAAVILREDTPGDPRLVAYFEAPEQKAPRIETLRAAVAETLPDYMVPGQWVRLDVMPRNTSGKLDRRSLPKPDNTLLEAQSTYVAPNNEIETTLAQICAEVLGQSRVSVEDDLLALGADSIHIFQIVARANQAGLSLSAKTLLQNRTIARAAATVSAIAPPADRPELPQLVRVARAGRRAGGAAAAAISTLQYPER</sequence>
<dbReference type="Pfam" id="PF00109">
    <property type="entry name" value="ketoacyl-synt"/>
    <property type="match status" value="1"/>
</dbReference>
<dbReference type="InterPro" id="IPR014030">
    <property type="entry name" value="Ketoacyl_synth_N"/>
</dbReference>
<dbReference type="Gene3D" id="3.30.559.10">
    <property type="entry name" value="Chloramphenicol acetyltransferase-like domain"/>
    <property type="match status" value="1"/>
</dbReference>
<evidence type="ECO:0000256" key="1">
    <source>
        <dbReference type="ARBA" id="ARBA00001933"/>
    </source>
</evidence>
<dbReference type="InterPro" id="IPR023213">
    <property type="entry name" value="CAT-like_dom_sf"/>
</dbReference>
<evidence type="ECO:0000256" key="2">
    <source>
        <dbReference type="ARBA" id="ARBA00022450"/>
    </source>
</evidence>
<comment type="cofactor">
    <cofactor evidence="1">
        <name>pyridoxal 5'-phosphate</name>
        <dbReference type="ChEBI" id="CHEBI:597326"/>
    </cofactor>
</comment>
<dbReference type="Proteomes" id="UP001156882">
    <property type="component" value="Unassembled WGS sequence"/>
</dbReference>
<dbReference type="SUPFAM" id="SSF55048">
    <property type="entry name" value="Probable ACP-binding domain of malonyl-CoA ACP transacylase"/>
    <property type="match status" value="1"/>
</dbReference>
<dbReference type="InterPro" id="IPR049704">
    <property type="entry name" value="Aminotrans_3_PPA_site"/>
</dbReference>
<dbReference type="Pfam" id="PF22621">
    <property type="entry name" value="CurL-like_PKS_C"/>
    <property type="match status" value="1"/>
</dbReference>
<dbReference type="SMART" id="SM00827">
    <property type="entry name" value="PKS_AT"/>
    <property type="match status" value="1"/>
</dbReference>
<dbReference type="SUPFAM" id="SSF47336">
    <property type="entry name" value="ACP-like"/>
    <property type="match status" value="2"/>
</dbReference>
<dbReference type="InterPro" id="IPR018201">
    <property type="entry name" value="Ketoacyl_synth_AS"/>
</dbReference>
<dbReference type="Gene3D" id="1.10.1200.10">
    <property type="entry name" value="ACP-like"/>
    <property type="match status" value="2"/>
</dbReference>
<dbReference type="InterPro" id="IPR042099">
    <property type="entry name" value="ANL_N_sf"/>
</dbReference>
<evidence type="ECO:0000256" key="4">
    <source>
        <dbReference type="ARBA" id="ARBA00022679"/>
    </source>
</evidence>
<dbReference type="NCBIfam" id="TIGR01733">
    <property type="entry name" value="AA-adenyl-dom"/>
    <property type="match status" value="1"/>
</dbReference>
<name>A0ABQ6CHE0_9HYPH</name>
<dbReference type="Gene3D" id="3.30.300.30">
    <property type="match status" value="1"/>
</dbReference>
<dbReference type="PROSITE" id="PS00455">
    <property type="entry name" value="AMP_BINDING"/>
    <property type="match status" value="1"/>
</dbReference>
<dbReference type="InterPro" id="IPR001242">
    <property type="entry name" value="Condensation_dom"/>
</dbReference>
<dbReference type="CDD" id="cd12116">
    <property type="entry name" value="A_NRPS_Ta1_like"/>
    <property type="match status" value="1"/>
</dbReference>
<dbReference type="Gene3D" id="3.40.366.10">
    <property type="entry name" value="Malonyl-Coenzyme A Acyl Carrier Protein, domain 2"/>
    <property type="match status" value="1"/>
</dbReference>
<comment type="caution">
    <text evidence="9">The sequence shown here is derived from an EMBL/GenBank/DDBJ whole genome shotgun (WGS) entry which is preliminary data.</text>
</comment>
<keyword evidence="2" id="KW-0596">Phosphopantetheine</keyword>
<dbReference type="InterPro" id="IPR036736">
    <property type="entry name" value="ACP-like_sf"/>
</dbReference>
<dbReference type="Pfam" id="PF00668">
    <property type="entry name" value="Condensation"/>
    <property type="match status" value="1"/>
</dbReference>
<dbReference type="InterPro" id="IPR001227">
    <property type="entry name" value="Ac_transferase_dom_sf"/>
</dbReference>
<dbReference type="Gene3D" id="3.90.1150.10">
    <property type="entry name" value="Aspartate Aminotransferase, domain 1"/>
    <property type="match status" value="1"/>
</dbReference>
<dbReference type="InterPro" id="IPR000873">
    <property type="entry name" value="AMP-dep_synth/lig_dom"/>
</dbReference>
<dbReference type="SUPFAM" id="SSF56801">
    <property type="entry name" value="Acetyl-CoA synthetase-like"/>
    <property type="match status" value="1"/>
</dbReference>
<dbReference type="InterPro" id="IPR045851">
    <property type="entry name" value="AMP-bd_C_sf"/>
</dbReference>
<dbReference type="InterPro" id="IPR020845">
    <property type="entry name" value="AMP-binding_CS"/>
</dbReference>
<dbReference type="Gene3D" id="3.40.50.12780">
    <property type="entry name" value="N-terminal domain of ligase-like"/>
    <property type="match status" value="1"/>
</dbReference>
<dbReference type="SUPFAM" id="SSF53901">
    <property type="entry name" value="Thiolase-like"/>
    <property type="match status" value="1"/>
</dbReference>
<feature type="domain" description="Ketosynthase family 3 (KS3)" evidence="8">
    <location>
        <begin position="15"/>
        <end position="448"/>
    </location>
</feature>
<evidence type="ECO:0008006" key="11">
    <source>
        <dbReference type="Google" id="ProtNLM"/>
    </source>
</evidence>
<dbReference type="SMART" id="SM00825">
    <property type="entry name" value="PKS_KS"/>
    <property type="match status" value="1"/>
</dbReference>
<dbReference type="Gene3D" id="3.30.70.3290">
    <property type="match status" value="1"/>
</dbReference>